<sequence>MQRVLLVDDEAAVRGTLRAVLESQGYDCDEAEHGAAALALLEKEHFDLIITDNKMPVLNGVEFLKQYSQKPDPKPPVIFFTGDISDVEKELALKAGARAVLQKPPNFGEIISAVQEAMSS</sequence>
<evidence type="ECO:0000256" key="1">
    <source>
        <dbReference type="ARBA" id="ARBA00022553"/>
    </source>
</evidence>
<evidence type="ECO:0000256" key="2">
    <source>
        <dbReference type="PROSITE-ProRule" id="PRU00169"/>
    </source>
</evidence>
<name>A0ABU3K9H6_9BACT</name>
<feature type="domain" description="Response regulatory" evidence="3">
    <location>
        <begin position="3"/>
        <end position="118"/>
    </location>
</feature>
<gene>
    <name evidence="4" type="ORF">PPG34_11520</name>
</gene>
<dbReference type="Proteomes" id="UP001250932">
    <property type="component" value="Unassembled WGS sequence"/>
</dbReference>
<protein>
    <submittedName>
        <fullName evidence="4">Response regulator</fullName>
    </submittedName>
</protein>
<dbReference type="CDD" id="cd00156">
    <property type="entry name" value="REC"/>
    <property type="match status" value="1"/>
</dbReference>
<dbReference type="EMBL" id="JAQOUE010000001">
    <property type="protein sequence ID" value="MDT7042984.1"/>
    <property type="molecule type" value="Genomic_DNA"/>
</dbReference>
<dbReference type="PANTHER" id="PTHR44591">
    <property type="entry name" value="STRESS RESPONSE REGULATOR PROTEIN 1"/>
    <property type="match status" value="1"/>
</dbReference>
<reference evidence="4 5" key="1">
    <citation type="journal article" date="2023" name="ISME J.">
        <title>Cultivation and genomic characterization of novel and ubiquitous marine nitrite-oxidizing bacteria from the Nitrospirales.</title>
        <authorList>
            <person name="Mueller A.J."/>
            <person name="Daebeler A."/>
            <person name="Herbold C.W."/>
            <person name="Kirkegaard R.H."/>
            <person name="Daims H."/>
        </authorList>
    </citation>
    <scope>NUCLEOTIDE SEQUENCE [LARGE SCALE GENOMIC DNA]</scope>
    <source>
        <strain evidence="4 5">EB</strain>
    </source>
</reference>
<dbReference type="InterPro" id="IPR001789">
    <property type="entry name" value="Sig_transdc_resp-reg_receiver"/>
</dbReference>
<evidence type="ECO:0000259" key="3">
    <source>
        <dbReference type="PROSITE" id="PS50110"/>
    </source>
</evidence>
<dbReference type="PROSITE" id="PS50110">
    <property type="entry name" value="RESPONSE_REGULATORY"/>
    <property type="match status" value="1"/>
</dbReference>
<feature type="modified residue" description="4-aspartylphosphate" evidence="2">
    <location>
        <position position="52"/>
    </location>
</feature>
<dbReference type="RefSeq" id="WP_313833459.1">
    <property type="nucleotide sequence ID" value="NZ_JAQOUE010000001.1"/>
</dbReference>
<keyword evidence="1 2" id="KW-0597">Phosphoprotein</keyword>
<dbReference type="InterPro" id="IPR050595">
    <property type="entry name" value="Bact_response_regulator"/>
</dbReference>
<dbReference type="SMART" id="SM00448">
    <property type="entry name" value="REC"/>
    <property type="match status" value="1"/>
</dbReference>
<proteinExistence type="predicted"/>
<dbReference type="SUPFAM" id="SSF52172">
    <property type="entry name" value="CheY-like"/>
    <property type="match status" value="1"/>
</dbReference>
<accession>A0ABU3K9H6</accession>
<organism evidence="4 5">
    <name type="scientific">Candidatus Nitronereus thalassa</name>
    <dbReference type="NCBI Taxonomy" id="3020898"/>
    <lineage>
        <taxon>Bacteria</taxon>
        <taxon>Pseudomonadati</taxon>
        <taxon>Nitrospirota</taxon>
        <taxon>Nitrospiria</taxon>
        <taxon>Nitrospirales</taxon>
        <taxon>Nitrospiraceae</taxon>
        <taxon>Candidatus Nitronereus</taxon>
    </lineage>
</organism>
<comment type="caution">
    <text evidence="4">The sequence shown here is derived from an EMBL/GenBank/DDBJ whole genome shotgun (WGS) entry which is preliminary data.</text>
</comment>
<evidence type="ECO:0000313" key="4">
    <source>
        <dbReference type="EMBL" id="MDT7042984.1"/>
    </source>
</evidence>
<dbReference type="PANTHER" id="PTHR44591:SF3">
    <property type="entry name" value="RESPONSE REGULATORY DOMAIN-CONTAINING PROTEIN"/>
    <property type="match status" value="1"/>
</dbReference>
<dbReference type="InterPro" id="IPR011006">
    <property type="entry name" value="CheY-like_superfamily"/>
</dbReference>
<dbReference type="Gene3D" id="3.40.50.2300">
    <property type="match status" value="1"/>
</dbReference>
<evidence type="ECO:0000313" key="5">
    <source>
        <dbReference type="Proteomes" id="UP001250932"/>
    </source>
</evidence>
<keyword evidence="5" id="KW-1185">Reference proteome</keyword>
<dbReference type="Pfam" id="PF00072">
    <property type="entry name" value="Response_reg"/>
    <property type="match status" value="1"/>
</dbReference>